<dbReference type="EMBL" id="JAROAS010000011">
    <property type="protein sequence ID" value="MED4128117.1"/>
    <property type="molecule type" value="Genomic_DNA"/>
</dbReference>
<name>A0ABU6NMY0_9BACI</name>
<dbReference type="SUPFAM" id="SSF52540">
    <property type="entry name" value="P-loop containing nucleoside triphosphate hydrolases"/>
    <property type="match status" value="1"/>
</dbReference>
<gene>
    <name evidence="1" type="ORF">P5F74_08265</name>
</gene>
<keyword evidence="2" id="KW-1185">Reference proteome</keyword>
<evidence type="ECO:0000313" key="1">
    <source>
        <dbReference type="EMBL" id="MED4128117.1"/>
    </source>
</evidence>
<protein>
    <submittedName>
        <fullName evidence="1">AAA family ATPase</fullName>
    </submittedName>
</protein>
<proteinExistence type="predicted"/>
<dbReference type="Proteomes" id="UP001341820">
    <property type="component" value="Unassembled WGS sequence"/>
</dbReference>
<sequence>MTQIYIISGPAGVGKSTTSNKLAKQFHHSAYIKGDLIHHMVVGGYLPPWESEESLTLTWENIAELSINFVQARKHVIIDYVAFPEEVETFSRKLCSHVKDVEIKYVVLWVDRAELIRRDALREKEHQMGARCLELAEMFTRKKIDQRFVYDTTSIHPSALNEVLSPIRDDTRFTY</sequence>
<organism evidence="1 2">
    <name type="scientific">Shouchella miscanthi</name>
    <dbReference type="NCBI Taxonomy" id="2598861"/>
    <lineage>
        <taxon>Bacteria</taxon>
        <taxon>Bacillati</taxon>
        <taxon>Bacillota</taxon>
        <taxon>Bacilli</taxon>
        <taxon>Bacillales</taxon>
        <taxon>Bacillaceae</taxon>
        <taxon>Shouchella</taxon>
    </lineage>
</organism>
<dbReference type="InterPro" id="IPR027417">
    <property type="entry name" value="P-loop_NTPase"/>
</dbReference>
<dbReference type="Pfam" id="PF13671">
    <property type="entry name" value="AAA_33"/>
    <property type="match status" value="1"/>
</dbReference>
<comment type="caution">
    <text evidence="1">The sequence shown here is derived from an EMBL/GenBank/DDBJ whole genome shotgun (WGS) entry which is preliminary data.</text>
</comment>
<dbReference type="Gene3D" id="3.40.50.300">
    <property type="entry name" value="P-loop containing nucleotide triphosphate hydrolases"/>
    <property type="match status" value="1"/>
</dbReference>
<reference evidence="1 2" key="1">
    <citation type="submission" date="2023-03" db="EMBL/GenBank/DDBJ databases">
        <title>Bacillus Genome Sequencing.</title>
        <authorList>
            <person name="Dunlap C."/>
        </authorList>
    </citation>
    <scope>NUCLEOTIDE SEQUENCE [LARGE SCALE GENOMIC DNA]</scope>
    <source>
        <strain evidence="1 2">B-4107</strain>
    </source>
</reference>
<accession>A0ABU6NMY0</accession>
<dbReference type="RefSeq" id="WP_328236894.1">
    <property type="nucleotide sequence ID" value="NZ_JAROAS010000011.1"/>
</dbReference>
<evidence type="ECO:0000313" key="2">
    <source>
        <dbReference type="Proteomes" id="UP001341820"/>
    </source>
</evidence>